<keyword evidence="5 8" id="KW-0067">ATP-binding</keyword>
<dbReference type="InterPro" id="IPR050093">
    <property type="entry name" value="ABC_SmlMolc_Importer"/>
</dbReference>
<dbReference type="InterPro" id="IPR017871">
    <property type="entry name" value="ABC_transporter-like_CS"/>
</dbReference>
<dbReference type="EC" id="7.6.2.11" evidence="8"/>
<organism evidence="10 11">
    <name type="scientific">Terrihabitans rhizophilus</name>
    <dbReference type="NCBI Taxonomy" id="3092662"/>
    <lineage>
        <taxon>Bacteria</taxon>
        <taxon>Pseudomonadati</taxon>
        <taxon>Pseudomonadota</taxon>
        <taxon>Alphaproteobacteria</taxon>
        <taxon>Hyphomicrobiales</taxon>
        <taxon>Terrihabitans</taxon>
    </lineage>
</organism>
<dbReference type="Gene3D" id="3.40.50.300">
    <property type="entry name" value="P-loop containing nucleotide triphosphate hydrolases"/>
    <property type="match status" value="1"/>
</dbReference>
<keyword evidence="6 8" id="KW-1278">Translocase</keyword>
<comment type="similarity">
    <text evidence="8">Belongs to the ABC transporter superfamily. Spermidine/putrescine importer (TC 3.A.1.11.1) family.</text>
</comment>
<dbReference type="SUPFAM" id="SSF52540">
    <property type="entry name" value="P-loop containing nucleoside triphosphate hydrolases"/>
    <property type="match status" value="1"/>
</dbReference>
<evidence type="ECO:0000256" key="5">
    <source>
        <dbReference type="ARBA" id="ARBA00022840"/>
    </source>
</evidence>
<dbReference type="InterPro" id="IPR017879">
    <property type="entry name" value="PotA_ATP-bd"/>
</dbReference>
<proteinExistence type="inferred from homology"/>
<dbReference type="CDD" id="cd03300">
    <property type="entry name" value="ABC_PotA_N"/>
    <property type="match status" value="1"/>
</dbReference>
<keyword evidence="7 8" id="KW-0472">Membrane</keyword>
<comment type="subunit">
    <text evidence="8">The complex is composed of two ATP-binding proteins (PotA), two transmembrane proteins (PotB and PotC) and a solute-binding protein (PotD).</text>
</comment>
<dbReference type="SUPFAM" id="SSF50331">
    <property type="entry name" value="MOP-like"/>
    <property type="match status" value="1"/>
</dbReference>
<keyword evidence="2 8" id="KW-1003">Cell membrane</keyword>
<evidence type="ECO:0000259" key="9">
    <source>
        <dbReference type="PROSITE" id="PS50893"/>
    </source>
</evidence>
<dbReference type="InterPro" id="IPR003439">
    <property type="entry name" value="ABC_transporter-like_ATP-bd"/>
</dbReference>
<evidence type="ECO:0000256" key="1">
    <source>
        <dbReference type="ARBA" id="ARBA00022448"/>
    </source>
</evidence>
<dbReference type="Pfam" id="PF08402">
    <property type="entry name" value="TOBE_2"/>
    <property type="match status" value="1"/>
</dbReference>
<dbReference type="NCBIfam" id="TIGR01187">
    <property type="entry name" value="potA"/>
    <property type="match status" value="1"/>
</dbReference>
<comment type="catalytic activity">
    <reaction evidence="8">
        <text>ATP + H2O + polyamine-[polyamine-binding protein]Side 1 = ADP + phosphate + polyamineSide 2 + [polyamine-binding protein]Side 1.</text>
        <dbReference type="EC" id="7.6.2.11"/>
    </reaction>
</comment>
<evidence type="ECO:0000256" key="4">
    <source>
        <dbReference type="ARBA" id="ARBA00022741"/>
    </source>
</evidence>
<comment type="caution">
    <text evidence="10">The sequence shown here is derived from an EMBL/GenBank/DDBJ whole genome shotgun (WGS) entry which is preliminary data.</text>
</comment>
<evidence type="ECO:0000256" key="8">
    <source>
        <dbReference type="RuleBase" id="RU364083"/>
    </source>
</evidence>
<evidence type="ECO:0000256" key="7">
    <source>
        <dbReference type="ARBA" id="ARBA00023136"/>
    </source>
</evidence>
<reference evidence="10 11" key="1">
    <citation type="submission" date="2023-11" db="EMBL/GenBank/DDBJ databases">
        <authorList>
            <person name="Bao R."/>
        </authorList>
    </citation>
    <scope>NUCLEOTIDE SEQUENCE [LARGE SCALE GENOMIC DNA]</scope>
    <source>
        <strain evidence="10 11">PJ23</strain>
    </source>
</reference>
<dbReference type="Pfam" id="PF00005">
    <property type="entry name" value="ABC_tran"/>
    <property type="match status" value="1"/>
</dbReference>
<dbReference type="PROSITE" id="PS50893">
    <property type="entry name" value="ABC_TRANSPORTER_2"/>
    <property type="match status" value="1"/>
</dbReference>
<dbReference type="InterPro" id="IPR013611">
    <property type="entry name" value="Transp-assoc_OB_typ2"/>
</dbReference>
<dbReference type="InterPro" id="IPR008995">
    <property type="entry name" value="Mo/tungstate-bd_C_term_dom"/>
</dbReference>
<dbReference type="EMBL" id="JAXAFJ010000007">
    <property type="protein sequence ID" value="MDX6806853.1"/>
    <property type="molecule type" value="Genomic_DNA"/>
</dbReference>
<dbReference type="InterPro" id="IPR027417">
    <property type="entry name" value="P-loop_NTPase"/>
</dbReference>
<gene>
    <name evidence="8" type="primary">potA</name>
    <name evidence="10" type="ORF">SCD90_12330</name>
</gene>
<dbReference type="PROSITE" id="PS00211">
    <property type="entry name" value="ABC_TRANSPORTER_1"/>
    <property type="match status" value="1"/>
</dbReference>
<evidence type="ECO:0000256" key="3">
    <source>
        <dbReference type="ARBA" id="ARBA00022519"/>
    </source>
</evidence>
<comment type="function">
    <text evidence="8">Part of the ABC transporter complex PotABCD involved in spermidine/putrescine import. Responsible for energy coupling to the transport system.</text>
</comment>
<sequence>MPSAPTKAALGPVRRAFSPWNDPSAIPLIRFENVTKRFGDFTAVDDLTLNIYEREFFALLGPSGCGKTTLMRMLAGFEEPTSGRILLAGQDLVGVPPYRRPVNMMFQSYALFPHMNVADNVAFGLKQAKMPKPEREARVEEMLKLVKLESFARRKPHQLSGGQRQRVALARSLALKPKVLLLDEPLGALDRKLREETQFELTDLQVTLGMTFLIVTHDQEEAMTVADRIALMNAGRMVQVATPGEIYEQPASRYVADFIGDVNIIPGRYDAGEGDARLVSEWSDAPIKVPFAPQLSSGAETWLALRPEKMSISLDAPPPGTTNVLPGEVWDIGYLGDLSVYRVKVASGDIVKVSVANRTRLVERPISWEDKVWLTWSPEQGVLLTA</sequence>
<dbReference type="SMART" id="SM00382">
    <property type="entry name" value="AAA"/>
    <property type="match status" value="1"/>
</dbReference>
<dbReference type="Proteomes" id="UP001274321">
    <property type="component" value="Unassembled WGS sequence"/>
</dbReference>
<dbReference type="InterPro" id="IPR005893">
    <property type="entry name" value="PotA-like"/>
</dbReference>
<keyword evidence="3" id="KW-0997">Cell inner membrane</keyword>
<keyword evidence="11" id="KW-1185">Reference proteome</keyword>
<evidence type="ECO:0000313" key="10">
    <source>
        <dbReference type="EMBL" id="MDX6806853.1"/>
    </source>
</evidence>
<evidence type="ECO:0000256" key="2">
    <source>
        <dbReference type="ARBA" id="ARBA00022475"/>
    </source>
</evidence>
<dbReference type="Gene3D" id="2.40.50.100">
    <property type="match status" value="1"/>
</dbReference>
<dbReference type="InterPro" id="IPR003593">
    <property type="entry name" value="AAA+_ATPase"/>
</dbReference>
<name>A0ABU4RRS3_9HYPH</name>
<dbReference type="GO" id="GO:0005524">
    <property type="term" value="F:ATP binding"/>
    <property type="evidence" value="ECO:0007669"/>
    <property type="project" value="UniProtKB-KW"/>
</dbReference>
<evidence type="ECO:0000256" key="6">
    <source>
        <dbReference type="ARBA" id="ARBA00022967"/>
    </source>
</evidence>
<evidence type="ECO:0000313" key="11">
    <source>
        <dbReference type="Proteomes" id="UP001274321"/>
    </source>
</evidence>
<dbReference type="PANTHER" id="PTHR42781">
    <property type="entry name" value="SPERMIDINE/PUTRESCINE IMPORT ATP-BINDING PROTEIN POTA"/>
    <property type="match status" value="1"/>
</dbReference>
<feature type="domain" description="ABC transporter" evidence="9">
    <location>
        <begin position="29"/>
        <end position="259"/>
    </location>
</feature>
<dbReference type="PANTHER" id="PTHR42781:SF5">
    <property type="entry name" value="PUTRESCINE TRANSPORT ATP-BINDING PROTEIN POTG"/>
    <property type="match status" value="1"/>
</dbReference>
<keyword evidence="4 8" id="KW-0547">Nucleotide-binding</keyword>
<protein>
    <recommendedName>
        <fullName evidence="8">Spermidine/putrescine import ATP-binding protein PotA</fullName>
        <ecNumber evidence="8">7.6.2.11</ecNumber>
    </recommendedName>
</protein>
<dbReference type="RefSeq" id="WP_319844976.1">
    <property type="nucleotide sequence ID" value="NZ_JAXAFJ010000007.1"/>
</dbReference>
<keyword evidence="1 8" id="KW-0813">Transport</keyword>
<accession>A0ABU4RRS3</accession>